<gene>
    <name evidence="9" type="primary">CSON008154</name>
</gene>
<dbReference type="GO" id="GO:0005509">
    <property type="term" value="F:calcium ion binding"/>
    <property type="evidence" value="ECO:0007669"/>
    <property type="project" value="UniProtKB-UniRule"/>
</dbReference>
<reference evidence="9" key="1">
    <citation type="submission" date="2018-04" db="EMBL/GenBank/DDBJ databases">
        <authorList>
            <person name="Go L.Y."/>
            <person name="Mitchell J.A."/>
        </authorList>
    </citation>
    <scope>NUCLEOTIDE SEQUENCE</scope>
    <source>
        <tissue evidence="9">Whole organism</tissue>
    </source>
</reference>
<dbReference type="AlphaFoldDB" id="A0A336LCK1"/>
<dbReference type="EMBL" id="UFQS01003086">
    <property type="protein sequence ID" value="SSX15154.1"/>
    <property type="molecule type" value="Genomic_DNA"/>
</dbReference>
<evidence type="ECO:0000256" key="2">
    <source>
        <dbReference type="ARBA" id="ARBA00022692"/>
    </source>
</evidence>
<keyword evidence="6" id="KW-0472">Membrane</keyword>
<keyword evidence="3" id="KW-0677">Repeat</keyword>
<evidence type="ECO:0000313" key="10">
    <source>
        <dbReference type="EMBL" id="SSX34531.1"/>
    </source>
</evidence>
<evidence type="ECO:0000256" key="4">
    <source>
        <dbReference type="ARBA" id="ARBA00022837"/>
    </source>
</evidence>
<dbReference type="VEuPathDB" id="VectorBase:CSON008154"/>
<evidence type="ECO:0000256" key="6">
    <source>
        <dbReference type="ARBA" id="ARBA00023136"/>
    </source>
</evidence>
<dbReference type="PROSITE" id="PS00232">
    <property type="entry name" value="CADHERIN_1"/>
    <property type="match status" value="1"/>
</dbReference>
<feature type="domain" description="Cadherin" evidence="8">
    <location>
        <begin position="227"/>
        <end position="341"/>
    </location>
</feature>
<dbReference type="Pfam" id="PF00028">
    <property type="entry name" value="Cadherin"/>
    <property type="match status" value="1"/>
</dbReference>
<sequence length="569" mass="63931">MNKHDAAFVMRQSGVISRFKHKYSIIAISLFVVIFSQSPLVVALHSNNIHNHHHREHNIHLAEDILSSATQQQRHLTTRLNNHNINNNHKNINENSFDSTNSVLSLVLPHDTYPGYSIKKFSSNYTLAAAIAPAILDGITSSDANIAVTHAATFRLMENEFSKYFTVLEDGTVMTTSDLSPLVNRPVHLTVLEETPLYSQKHQLELFVMDKKDMLRFPGATLESVGEVQENAKPGTKIHGAPLLQANSVSGVKPIDYTITSGNENGDFALENSKTGEIKTNITVYDVKKTGVWLVTNRPLDRELKKEHLVVIHATDEEGINIAEARITVKVIDENDNRPLFSHAEYRFIVPGVQTIDSNGNTTITWERFTKIGKVEAKDADGDKIAYKLTTPNNYVVIVPQTGELLLASEPEKQELTLEVEAHDIRSPSLTSPKPAVIFIEFVAPTPVIVQHMSHEMSHQHSHRRDKRRVTRAVRPTKRVDFTEADGDAEGRVVFNLEKETERETFKIRDENPWVTVETNGAVRVKKKWDFEELGPEKTIDFWVIITNQGGGHGGKLSFLIFHINSVYG</sequence>
<keyword evidence="5" id="KW-1133">Transmembrane helix</keyword>
<dbReference type="OMA" id="TNMGHNG"/>
<dbReference type="InterPro" id="IPR015919">
    <property type="entry name" value="Cadherin-like_sf"/>
</dbReference>
<evidence type="ECO:0000256" key="7">
    <source>
        <dbReference type="PROSITE-ProRule" id="PRU00043"/>
    </source>
</evidence>
<dbReference type="PANTHER" id="PTHR24026:SF126">
    <property type="entry name" value="PROTOCADHERIN FAT 4"/>
    <property type="match status" value="1"/>
</dbReference>
<reference evidence="10" key="2">
    <citation type="submission" date="2018-07" db="EMBL/GenBank/DDBJ databases">
        <authorList>
            <person name="Quirk P.G."/>
            <person name="Krulwich T.A."/>
        </authorList>
    </citation>
    <scope>NUCLEOTIDE SEQUENCE</scope>
</reference>
<keyword evidence="4 7" id="KW-0106">Calcium</keyword>
<comment type="subcellular location">
    <subcellularLocation>
        <location evidence="1">Membrane</location>
    </subcellularLocation>
</comment>
<dbReference type="Gene3D" id="2.60.40.60">
    <property type="entry name" value="Cadherins"/>
    <property type="match status" value="3"/>
</dbReference>
<evidence type="ECO:0000256" key="1">
    <source>
        <dbReference type="ARBA" id="ARBA00004370"/>
    </source>
</evidence>
<protein>
    <submittedName>
        <fullName evidence="9">CSON008154 protein</fullName>
    </submittedName>
</protein>
<accession>A0A336LCK1</accession>
<dbReference type="SMART" id="SM00112">
    <property type="entry name" value="CA"/>
    <property type="match status" value="2"/>
</dbReference>
<evidence type="ECO:0000259" key="8">
    <source>
        <dbReference type="PROSITE" id="PS50268"/>
    </source>
</evidence>
<dbReference type="InterPro" id="IPR020894">
    <property type="entry name" value="Cadherin_CS"/>
</dbReference>
<organism evidence="9">
    <name type="scientific">Culicoides sonorensis</name>
    <name type="common">Biting midge</name>
    <dbReference type="NCBI Taxonomy" id="179676"/>
    <lineage>
        <taxon>Eukaryota</taxon>
        <taxon>Metazoa</taxon>
        <taxon>Ecdysozoa</taxon>
        <taxon>Arthropoda</taxon>
        <taxon>Hexapoda</taxon>
        <taxon>Insecta</taxon>
        <taxon>Pterygota</taxon>
        <taxon>Neoptera</taxon>
        <taxon>Endopterygota</taxon>
        <taxon>Diptera</taxon>
        <taxon>Nematocera</taxon>
        <taxon>Chironomoidea</taxon>
        <taxon>Ceratopogonidae</taxon>
        <taxon>Ceratopogoninae</taxon>
        <taxon>Culicoides</taxon>
        <taxon>Monoculicoides</taxon>
    </lineage>
</organism>
<dbReference type="EMBL" id="UFQT01003086">
    <property type="protein sequence ID" value="SSX34531.1"/>
    <property type="molecule type" value="Genomic_DNA"/>
</dbReference>
<evidence type="ECO:0000256" key="5">
    <source>
        <dbReference type="ARBA" id="ARBA00022989"/>
    </source>
</evidence>
<evidence type="ECO:0000313" key="9">
    <source>
        <dbReference type="EMBL" id="SSX15154.1"/>
    </source>
</evidence>
<dbReference type="SUPFAM" id="SSF49313">
    <property type="entry name" value="Cadherin-like"/>
    <property type="match status" value="2"/>
</dbReference>
<proteinExistence type="predicted"/>
<evidence type="ECO:0000256" key="3">
    <source>
        <dbReference type="ARBA" id="ARBA00022737"/>
    </source>
</evidence>
<dbReference type="PANTHER" id="PTHR24026">
    <property type="entry name" value="FAT ATYPICAL CADHERIN-RELATED"/>
    <property type="match status" value="1"/>
</dbReference>
<dbReference type="PROSITE" id="PS50268">
    <property type="entry name" value="CADHERIN_2"/>
    <property type="match status" value="1"/>
</dbReference>
<dbReference type="GO" id="GO:0005886">
    <property type="term" value="C:plasma membrane"/>
    <property type="evidence" value="ECO:0007669"/>
    <property type="project" value="UniProtKB-SubCell"/>
</dbReference>
<name>A0A336LCK1_CULSO</name>
<keyword evidence="2" id="KW-0812">Transmembrane</keyword>
<dbReference type="FunFam" id="2.60.40.60:FF:000222">
    <property type="entry name" value="neural-cadherin isoform X3"/>
    <property type="match status" value="1"/>
</dbReference>
<dbReference type="InterPro" id="IPR002126">
    <property type="entry name" value="Cadherin-like_dom"/>
</dbReference>
<dbReference type="CDD" id="cd11304">
    <property type="entry name" value="Cadherin_repeat"/>
    <property type="match status" value="1"/>
</dbReference>
<dbReference type="GO" id="GO:0007156">
    <property type="term" value="P:homophilic cell adhesion via plasma membrane adhesion molecules"/>
    <property type="evidence" value="ECO:0007669"/>
    <property type="project" value="InterPro"/>
</dbReference>